<reference evidence="2" key="1">
    <citation type="journal article" date="2014" name="Int. J. Syst. Evol. Microbiol.">
        <title>Complete genome sequence of Corynebacterium casei LMG S-19264T (=DSM 44701T), isolated from a smear-ripened cheese.</title>
        <authorList>
            <consortium name="US DOE Joint Genome Institute (JGI-PGF)"/>
            <person name="Walter F."/>
            <person name="Albersmeier A."/>
            <person name="Kalinowski J."/>
            <person name="Ruckert C."/>
        </authorList>
    </citation>
    <scope>NUCLEOTIDE SEQUENCE</scope>
    <source>
        <strain evidence="2">JCM 4346</strain>
    </source>
</reference>
<reference evidence="2" key="2">
    <citation type="submission" date="2020-09" db="EMBL/GenBank/DDBJ databases">
        <authorList>
            <person name="Sun Q."/>
            <person name="Ohkuma M."/>
        </authorList>
    </citation>
    <scope>NUCLEOTIDE SEQUENCE</scope>
    <source>
        <strain evidence="2">JCM 4346</strain>
    </source>
</reference>
<dbReference type="InterPro" id="IPR003587">
    <property type="entry name" value="Hint_dom_N"/>
</dbReference>
<dbReference type="CDD" id="cd00081">
    <property type="entry name" value="Hint"/>
    <property type="match status" value="1"/>
</dbReference>
<dbReference type="PROSITE" id="PS50817">
    <property type="entry name" value="INTEIN_N_TER"/>
    <property type="match status" value="1"/>
</dbReference>
<dbReference type="InterPro" id="IPR036844">
    <property type="entry name" value="Hint_dom_sf"/>
</dbReference>
<dbReference type="SMART" id="SM00306">
    <property type="entry name" value="HintN"/>
    <property type="match status" value="1"/>
</dbReference>
<keyword evidence="3" id="KW-1185">Reference proteome</keyword>
<feature type="domain" description="Hint" evidence="1">
    <location>
        <begin position="132"/>
        <end position="237"/>
    </location>
</feature>
<comment type="caution">
    <text evidence="2">The sequence shown here is derived from an EMBL/GenBank/DDBJ whole genome shotgun (WGS) entry which is preliminary data.</text>
</comment>
<dbReference type="PROSITE" id="PS50818">
    <property type="entry name" value="INTEIN_C_TER"/>
    <property type="match status" value="1"/>
</dbReference>
<dbReference type="RefSeq" id="WP_229911041.1">
    <property type="nucleotide sequence ID" value="NZ_BMSX01000008.1"/>
</dbReference>
<dbReference type="SUPFAM" id="SSF51294">
    <property type="entry name" value="Hedgehog/intein (Hint) domain"/>
    <property type="match status" value="1"/>
</dbReference>
<sequence length="425" mass="45002">MRFEVAPHVVQVGSAVETVSEAVDRGALWEGVKTVGNVVGEVTGFNDIKNCVTKGDMEACAWAAATVGGVLLGGAGAAAVRAAKAGRMAAKAAKYADDIAKAAEKTEDIADKIETAVECTSTAMDVASMTSANSFVPGTEVVMADGSHKPIEQVEEGDEVLATDPTTGKTSKQKVTDTIEGKGEKKLVKLTVDTDGDQGEATDTITATAGHPFWVPDLKKWLKAGELKPGQWLQTGSGTWVQVDAVSAWTQQAAVYNLTVDTAHTYYVAAGETSTLVHNCAAGKGTRGNKGKFQPTITVHRAQGNWNMDDRISEATGLRYEAADRATGKAKSRTYTAAVHKKTGDIAVGCSGNGSCAEPNILDHTGWDADDVIFTRAIRREDFDDGNGKILQEKEICTTCQGNYPPENFVHSVIYDPEGPWMIGK</sequence>
<name>A0A918CC15_9ACTN</name>
<dbReference type="InterPro" id="IPR006141">
    <property type="entry name" value="Intein_N"/>
</dbReference>
<evidence type="ECO:0000313" key="3">
    <source>
        <dbReference type="Proteomes" id="UP000658320"/>
    </source>
</evidence>
<dbReference type="NCBIfam" id="TIGR01443">
    <property type="entry name" value="intein_Cterm"/>
    <property type="match status" value="1"/>
</dbReference>
<protein>
    <recommendedName>
        <fullName evidence="1">Hint domain-containing protein</fullName>
    </recommendedName>
</protein>
<proteinExistence type="predicted"/>
<dbReference type="Proteomes" id="UP000658320">
    <property type="component" value="Unassembled WGS sequence"/>
</dbReference>
<evidence type="ECO:0000313" key="2">
    <source>
        <dbReference type="EMBL" id="GGR17588.1"/>
    </source>
</evidence>
<dbReference type="Pfam" id="PF07591">
    <property type="entry name" value="PT-HINT"/>
    <property type="match status" value="1"/>
</dbReference>
<dbReference type="EMBL" id="BMSX01000008">
    <property type="protein sequence ID" value="GGR17588.1"/>
    <property type="molecule type" value="Genomic_DNA"/>
</dbReference>
<dbReference type="GO" id="GO:0016539">
    <property type="term" value="P:intein-mediated protein splicing"/>
    <property type="evidence" value="ECO:0007669"/>
    <property type="project" value="InterPro"/>
</dbReference>
<organism evidence="2 3">
    <name type="scientific">Streptomyces aurantiogriseus</name>
    <dbReference type="NCBI Taxonomy" id="66870"/>
    <lineage>
        <taxon>Bacteria</taxon>
        <taxon>Bacillati</taxon>
        <taxon>Actinomycetota</taxon>
        <taxon>Actinomycetes</taxon>
        <taxon>Kitasatosporales</taxon>
        <taxon>Streptomycetaceae</taxon>
        <taxon>Streptomyces</taxon>
    </lineage>
</organism>
<dbReference type="Gene3D" id="2.170.16.10">
    <property type="entry name" value="Hedgehog/Intein (Hint) domain"/>
    <property type="match status" value="1"/>
</dbReference>
<accession>A0A918CC15</accession>
<dbReference type="InterPro" id="IPR030934">
    <property type="entry name" value="Intein_C"/>
</dbReference>
<gene>
    <name evidence="2" type="ORF">GCM10010251_36950</name>
</gene>
<dbReference type="AlphaFoldDB" id="A0A918CC15"/>
<evidence type="ECO:0000259" key="1">
    <source>
        <dbReference type="SMART" id="SM00306"/>
    </source>
</evidence>